<dbReference type="InterPro" id="IPR001841">
    <property type="entry name" value="Znf_RING"/>
</dbReference>
<dbReference type="CDD" id="cd16448">
    <property type="entry name" value="RING-H2"/>
    <property type="match status" value="1"/>
</dbReference>
<dbReference type="SUPFAM" id="SSF57850">
    <property type="entry name" value="RING/U-box"/>
    <property type="match status" value="1"/>
</dbReference>
<dbReference type="Gene3D" id="3.30.40.10">
    <property type="entry name" value="Zinc/RING finger domain, C3HC4 (zinc finger)"/>
    <property type="match status" value="1"/>
</dbReference>
<dbReference type="EMBL" id="ML976618">
    <property type="protein sequence ID" value="KAF1842292.1"/>
    <property type="molecule type" value="Genomic_DNA"/>
</dbReference>
<dbReference type="RefSeq" id="XP_040784855.1">
    <property type="nucleotide sequence ID" value="XM_040932148.1"/>
</dbReference>
<proteinExistence type="predicted"/>
<dbReference type="PROSITE" id="PS50089">
    <property type="entry name" value="ZF_RING_2"/>
    <property type="match status" value="1"/>
</dbReference>
<accession>A0A9P4GBB3</accession>
<dbReference type="GO" id="GO:0008270">
    <property type="term" value="F:zinc ion binding"/>
    <property type="evidence" value="ECO:0007669"/>
    <property type="project" value="UniProtKB-KW"/>
</dbReference>
<dbReference type="InterPro" id="IPR013083">
    <property type="entry name" value="Znf_RING/FYVE/PHD"/>
</dbReference>
<evidence type="ECO:0000259" key="3">
    <source>
        <dbReference type="PROSITE" id="PS50089"/>
    </source>
</evidence>
<sequence length="267" mass="29200">MTSTINPRLLTINTALETCRPSPANEKCAICQEMLTDATLEAQPKSESKKDANPGPSQQASASNPTDMEAVKTKVCGDMHFFHRICIISWFTSTVPNLNSCPIDRNLLFGPHLVSQPESNLPTFDPFPGHDVYYHDTDQPARVSWLPNDFAAQSFAVFDNLDHAALLAAETLDHDVLQAAAEEEQAMPGRAVEIVADPEGIESGEPISSDLEEISSDEHGGYLQDAAELADRNARGLGPAPQGRPFEKGDEDADYFINSDLVRYFSH</sequence>
<dbReference type="OrthoDB" id="3681417at2759"/>
<keyword evidence="1" id="KW-0862">Zinc</keyword>
<feature type="region of interest" description="Disordered" evidence="2">
    <location>
        <begin position="41"/>
        <end position="67"/>
    </location>
</feature>
<feature type="compositionally biased region" description="Polar residues" evidence="2">
    <location>
        <begin position="55"/>
        <end position="66"/>
    </location>
</feature>
<protein>
    <recommendedName>
        <fullName evidence="3">RING-type domain-containing protein</fullName>
    </recommendedName>
</protein>
<dbReference type="AlphaFoldDB" id="A0A9P4GBB3"/>
<dbReference type="GeneID" id="63849400"/>
<evidence type="ECO:0000313" key="4">
    <source>
        <dbReference type="EMBL" id="KAF1842292.1"/>
    </source>
</evidence>
<reference evidence="4" key="1">
    <citation type="submission" date="2020-01" db="EMBL/GenBank/DDBJ databases">
        <authorList>
            <consortium name="DOE Joint Genome Institute"/>
            <person name="Haridas S."/>
            <person name="Albert R."/>
            <person name="Binder M."/>
            <person name="Bloem J."/>
            <person name="Labutti K."/>
            <person name="Salamov A."/>
            <person name="Andreopoulos B."/>
            <person name="Baker S.E."/>
            <person name="Barry K."/>
            <person name="Bills G."/>
            <person name="Bluhm B.H."/>
            <person name="Cannon C."/>
            <person name="Castanera R."/>
            <person name="Culley D.E."/>
            <person name="Daum C."/>
            <person name="Ezra D."/>
            <person name="Gonzalez J.B."/>
            <person name="Henrissat B."/>
            <person name="Kuo A."/>
            <person name="Liang C."/>
            <person name="Lipzen A."/>
            <person name="Lutzoni F."/>
            <person name="Magnuson J."/>
            <person name="Mondo S."/>
            <person name="Nolan M."/>
            <person name="Ohm R."/>
            <person name="Pangilinan J."/>
            <person name="Park H.-J."/>
            <person name="Ramirez L."/>
            <person name="Alfaro M."/>
            <person name="Sun H."/>
            <person name="Tritt A."/>
            <person name="Yoshinaga Y."/>
            <person name="Zwiers L.-H."/>
            <person name="Turgeon B.G."/>
            <person name="Goodwin S.B."/>
            <person name="Spatafora J.W."/>
            <person name="Crous P.W."/>
            <person name="Grigoriev I.V."/>
        </authorList>
    </citation>
    <scope>NUCLEOTIDE SEQUENCE</scope>
    <source>
        <strain evidence="4">CBS 394.84</strain>
    </source>
</reference>
<evidence type="ECO:0000256" key="2">
    <source>
        <dbReference type="SAM" id="MobiDB-lite"/>
    </source>
</evidence>
<evidence type="ECO:0000256" key="1">
    <source>
        <dbReference type="PROSITE-ProRule" id="PRU00175"/>
    </source>
</evidence>
<dbReference type="Proteomes" id="UP000800039">
    <property type="component" value="Unassembled WGS sequence"/>
</dbReference>
<keyword evidence="5" id="KW-1185">Reference proteome</keyword>
<gene>
    <name evidence="4" type="ORF">K460DRAFT_358920</name>
</gene>
<keyword evidence="1" id="KW-0863">Zinc-finger</keyword>
<feature type="domain" description="RING-type" evidence="3">
    <location>
        <begin position="28"/>
        <end position="105"/>
    </location>
</feature>
<comment type="caution">
    <text evidence="4">The sequence shown here is derived from an EMBL/GenBank/DDBJ whole genome shotgun (WGS) entry which is preliminary data.</text>
</comment>
<keyword evidence="1" id="KW-0479">Metal-binding</keyword>
<name>A0A9P4GBB3_9PLEO</name>
<feature type="region of interest" description="Disordered" evidence="2">
    <location>
        <begin position="217"/>
        <end position="251"/>
    </location>
</feature>
<organism evidence="4 5">
    <name type="scientific">Cucurbitaria berberidis CBS 394.84</name>
    <dbReference type="NCBI Taxonomy" id="1168544"/>
    <lineage>
        <taxon>Eukaryota</taxon>
        <taxon>Fungi</taxon>
        <taxon>Dikarya</taxon>
        <taxon>Ascomycota</taxon>
        <taxon>Pezizomycotina</taxon>
        <taxon>Dothideomycetes</taxon>
        <taxon>Pleosporomycetidae</taxon>
        <taxon>Pleosporales</taxon>
        <taxon>Pleosporineae</taxon>
        <taxon>Cucurbitariaceae</taxon>
        <taxon>Cucurbitaria</taxon>
    </lineage>
</organism>
<evidence type="ECO:0000313" key="5">
    <source>
        <dbReference type="Proteomes" id="UP000800039"/>
    </source>
</evidence>